<protein>
    <recommendedName>
        <fullName evidence="5">DNA primase</fullName>
    </recommendedName>
</protein>
<feature type="region of interest" description="Disordered" evidence="1">
    <location>
        <begin position="22"/>
        <end position="61"/>
    </location>
</feature>
<dbReference type="Proteomes" id="UP001410648">
    <property type="component" value="Unassembled WGS sequence"/>
</dbReference>
<reference evidence="3 4" key="1">
    <citation type="journal article" date="2019" name="Int. J. Syst. Evol. Microbiol.">
        <title>The Global Catalogue of Microorganisms (GCM) 10K type strain sequencing project: providing services to taxonomists for standard genome sequencing and annotation.</title>
        <authorList>
            <consortium name="The Broad Institute Genomics Platform"/>
            <consortium name="The Broad Institute Genome Sequencing Center for Infectious Disease"/>
            <person name="Wu L."/>
            <person name="Ma J."/>
        </authorList>
    </citation>
    <scope>NUCLEOTIDE SEQUENCE [LARGE SCALE GENOMIC DNA]</scope>
    <source>
        <strain evidence="3 4">JCM 14232</strain>
    </source>
</reference>
<feature type="chain" id="PRO_5046374103" description="DNA primase" evidence="2">
    <location>
        <begin position="20"/>
        <end position="61"/>
    </location>
</feature>
<organism evidence="3 4">
    <name type="scientific">Alkalibacterium indicireducens</name>
    <dbReference type="NCBI Taxonomy" id="398758"/>
    <lineage>
        <taxon>Bacteria</taxon>
        <taxon>Bacillati</taxon>
        <taxon>Bacillota</taxon>
        <taxon>Bacilli</taxon>
        <taxon>Lactobacillales</taxon>
        <taxon>Carnobacteriaceae</taxon>
        <taxon>Alkalibacterium</taxon>
    </lineage>
</organism>
<proteinExistence type="predicted"/>
<comment type="caution">
    <text evidence="3">The sequence shown here is derived from an EMBL/GenBank/DDBJ whole genome shotgun (WGS) entry which is preliminary data.</text>
</comment>
<evidence type="ECO:0000313" key="4">
    <source>
        <dbReference type="Proteomes" id="UP001410648"/>
    </source>
</evidence>
<keyword evidence="4" id="KW-1185">Reference proteome</keyword>
<gene>
    <name evidence="3" type="ORF">GCM10008936_10350</name>
</gene>
<feature type="signal peptide" evidence="2">
    <location>
        <begin position="1"/>
        <end position="19"/>
    </location>
</feature>
<sequence length="61" mass="6411">MKKLAKLTALTMTVGMLLAACGDANDTDDDLPGMEDDMNGGLEDDGMDDGLGDDLEDDTDE</sequence>
<evidence type="ECO:0000256" key="1">
    <source>
        <dbReference type="SAM" id="MobiDB-lite"/>
    </source>
</evidence>
<name>A0ABN1AS05_9LACT</name>
<dbReference type="RefSeq" id="WP_346024486.1">
    <property type="nucleotide sequence ID" value="NZ_BAAADA010000088.1"/>
</dbReference>
<evidence type="ECO:0000256" key="2">
    <source>
        <dbReference type="SAM" id="SignalP"/>
    </source>
</evidence>
<feature type="compositionally biased region" description="Acidic residues" evidence="1">
    <location>
        <begin position="25"/>
        <end position="61"/>
    </location>
</feature>
<evidence type="ECO:0008006" key="5">
    <source>
        <dbReference type="Google" id="ProtNLM"/>
    </source>
</evidence>
<dbReference type="EMBL" id="BAAADA010000088">
    <property type="protein sequence ID" value="GAA0482675.1"/>
    <property type="molecule type" value="Genomic_DNA"/>
</dbReference>
<evidence type="ECO:0000313" key="3">
    <source>
        <dbReference type="EMBL" id="GAA0482675.1"/>
    </source>
</evidence>
<dbReference type="PROSITE" id="PS51257">
    <property type="entry name" value="PROKAR_LIPOPROTEIN"/>
    <property type="match status" value="1"/>
</dbReference>
<keyword evidence="2" id="KW-0732">Signal</keyword>
<accession>A0ABN1AS05</accession>